<organism evidence="2 3">
    <name type="scientific">Salinimicrobium oceani</name>
    <dbReference type="NCBI Taxonomy" id="2722702"/>
    <lineage>
        <taxon>Bacteria</taxon>
        <taxon>Pseudomonadati</taxon>
        <taxon>Bacteroidota</taxon>
        <taxon>Flavobacteriia</taxon>
        <taxon>Flavobacteriales</taxon>
        <taxon>Flavobacteriaceae</taxon>
        <taxon>Salinimicrobium</taxon>
    </lineage>
</organism>
<feature type="non-terminal residue" evidence="2">
    <location>
        <position position="103"/>
    </location>
</feature>
<proteinExistence type="predicted"/>
<evidence type="ECO:0000313" key="3">
    <source>
        <dbReference type="Proteomes" id="UP000703674"/>
    </source>
</evidence>
<keyword evidence="3" id="KW-1185">Reference proteome</keyword>
<dbReference type="EMBL" id="JAAVJR010001418">
    <property type="protein sequence ID" value="NJW55679.1"/>
    <property type="molecule type" value="Genomic_DNA"/>
</dbReference>
<comment type="caution">
    <text evidence="2">The sequence shown here is derived from an EMBL/GenBank/DDBJ whole genome shotgun (WGS) entry which is preliminary data.</text>
</comment>
<evidence type="ECO:0000313" key="2">
    <source>
        <dbReference type="EMBL" id="NJW55679.1"/>
    </source>
</evidence>
<name>A0ABX1D7M0_9FLAO</name>
<evidence type="ECO:0000259" key="1">
    <source>
        <dbReference type="Pfam" id="PF12072"/>
    </source>
</evidence>
<protein>
    <submittedName>
        <fullName evidence="2">DUF3552 domain-containing protein</fullName>
    </submittedName>
</protein>
<accession>A0ABX1D7M0</accession>
<feature type="non-terminal residue" evidence="2">
    <location>
        <position position="1"/>
    </location>
</feature>
<dbReference type="Pfam" id="PF12072">
    <property type="entry name" value="RNase_Y_N"/>
    <property type="match status" value="1"/>
</dbReference>
<feature type="domain" description="Ribonuclease Y N-terminal" evidence="1">
    <location>
        <begin position="1"/>
        <end position="92"/>
    </location>
</feature>
<dbReference type="RefSeq" id="WP_168140034.1">
    <property type="nucleotide sequence ID" value="NZ_JAAVJR010001418.1"/>
</dbReference>
<sequence length="103" mass="11581">LEEKIADYDHRNEILERKQEEVDKLHNSKVQQLEVISGLSAEDAKAQLIESLKDTAKADAMAMVQDTIEEAKLTAQQEAKKIIINTIQRIGTEEAIDNCVSVF</sequence>
<dbReference type="Proteomes" id="UP000703674">
    <property type="component" value="Unassembled WGS sequence"/>
</dbReference>
<dbReference type="InterPro" id="IPR022711">
    <property type="entry name" value="RNase_Y_N"/>
</dbReference>
<reference evidence="2 3" key="1">
    <citation type="submission" date="2020-03" db="EMBL/GenBank/DDBJ databases">
        <title>Salinimicrobium sp. nov, isolated from SCS.</title>
        <authorList>
            <person name="Cao W.R."/>
        </authorList>
    </citation>
    <scope>NUCLEOTIDE SEQUENCE [LARGE SCALE GENOMIC DNA]</scope>
    <source>
        <strain evidence="3">J15B91</strain>
    </source>
</reference>
<gene>
    <name evidence="2" type="ORF">HC175_22450</name>
</gene>